<sequence>MSTWFGDDLIFCDSNIRHSTPLQPGVKVVRIDYHDDDYIPLVRDSYTTIQDVERESGLKLIHITGEIMMVKKDDPRSEILGAYEEAMTKANLKYEIWNQNEIQRRFPQFCLESNVVGLYTKDSGLVDAAMTNAAHIQLARRNGATIEENCQVLKMEKDKDGVHVLVHTTKDMFCARHVIVTAGGWTNQVLSSLDIKLPLTITQEQATFVATPNLKDFTKN</sequence>
<evidence type="ECO:0000259" key="6">
    <source>
        <dbReference type="Pfam" id="PF01266"/>
    </source>
</evidence>
<dbReference type="RefSeq" id="XP_006820879.1">
    <property type="nucleotide sequence ID" value="XM_006820816.1"/>
</dbReference>
<proteinExistence type="inferred from homology"/>
<comment type="cofactor">
    <cofactor evidence="1">
        <name>FAD</name>
        <dbReference type="ChEBI" id="CHEBI:57692"/>
    </cofactor>
</comment>
<keyword evidence="4" id="KW-0274">FAD</keyword>
<evidence type="ECO:0000313" key="7">
    <source>
        <dbReference type="Proteomes" id="UP000694865"/>
    </source>
</evidence>
<dbReference type="Pfam" id="PF01266">
    <property type="entry name" value="DAO"/>
    <property type="match status" value="1"/>
</dbReference>
<protein>
    <submittedName>
        <fullName evidence="8">Peroxisomal sarcosine oxidase-like</fullName>
    </submittedName>
</protein>
<gene>
    <name evidence="8" type="primary">LOC102806790</name>
</gene>
<dbReference type="Gene3D" id="3.30.9.10">
    <property type="entry name" value="D-Amino Acid Oxidase, subunit A, domain 2"/>
    <property type="match status" value="1"/>
</dbReference>
<name>A0ABM0MLI8_SACKO</name>
<evidence type="ECO:0000256" key="5">
    <source>
        <dbReference type="ARBA" id="ARBA00023002"/>
    </source>
</evidence>
<reference evidence="8" key="1">
    <citation type="submission" date="2025-08" db="UniProtKB">
        <authorList>
            <consortium name="RefSeq"/>
        </authorList>
    </citation>
    <scope>IDENTIFICATION</scope>
    <source>
        <tissue evidence="8">Testes</tissue>
    </source>
</reference>
<dbReference type="InterPro" id="IPR045170">
    <property type="entry name" value="MTOX"/>
</dbReference>
<evidence type="ECO:0000256" key="2">
    <source>
        <dbReference type="ARBA" id="ARBA00010989"/>
    </source>
</evidence>
<organism evidence="7 8">
    <name type="scientific">Saccoglossus kowalevskii</name>
    <name type="common">Acorn worm</name>
    <dbReference type="NCBI Taxonomy" id="10224"/>
    <lineage>
        <taxon>Eukaryota</taxon>
        <taxon>Metazoa</taxon>
        <taxon>Hemichordata</taxon>
        <taxon>Enteropneusta</taxon>
        <taxon>Harrimaniidae</taxon>
        <taxon>Saccoglossus</taxon>
    </lineage>
</organism>
<evidence type="ECO:0000313" key="8">
    <source>
        <dbReference type="RefSeq" id="XP_006820879.1"/>
    </source>
</evidence>
<dbReference type="PANTHER" id="PTHR10961:SF7">
    <property type="entry name" value="FAD DEPENDENT OXIDOREDUCTASE DOMAIN-CONTAINING PROTEIN"/>
    <property type="match status" value="1"/>
</dbReference>
<evidence type="ECO:0000256" key="1">
    <source>
        <dbReference type="ARBA" id="ARBA00001974"/>
    </source>
</evidence>
<accession>A0ABM0MLI8</accession>
<evidence type="ECO:0000256" key="4">
    <source>
        <dbReference type="ARBA" id="ARBA00022827"/>
    </source>
</evidence>
<dbReference type="GeneID" id="102806790"/>
<feature type="domain" description="FAD dependent oxidoreductase" evidence="6">
    <location>
        <begin position="32"/>
        <end position="211"/>
    </location>
</feature>
<dbReference type="InterPro" id="IPR036188">
    <property type="entry name" value="FAD/NAD-bd_sf"/>
</dbReference>
<evidence type="ECO:0000256" key="3">
    <source>
        <dbReference type="ARBA" id="ARBA00022630"/>
    </source>
</evidence>
<keyword evidence="5" id="KW-0560">Oxidoreductase</keyword>
<dbReference type="PANTHER" id="PTHR10961">
    <property type="entry name" value="PEROXISOMAL SARCOSINE OXIDASE"/>
    <property type="match status" value="1"/>
</dbReference>
<keyword evidence="3" id="KW-0285">Flavoprotein</keyword>
<dbReference type="InterPro" id="IPR006076">
    <property type="entry name" value="FAD-dep_OxRdtase"/>
</dbReference>
<feature type="non-terminal residue" evidence="8">
    <location>
        <position position="220"/>
    </location>
</feature>
<comment type="similarity">
    <text evidence="2">Belongs to the MSOX/MTOX family.</text>
</comment>
<dbReference type="Gene3D" id="3.50.50.60">
    <property type="entry name" value="FAD/NAD(P)-binding domain"/>
    <property type="match status" value="1"/>
</dbReference>
<dbReference type="Proteomes" id="UP000694865">
    <property type="component" value="Unplaced"/>
</dbReference>
<keyword evidence="7" id="KW-1185">Reference proteome</keyword>
<dbReference type="SUPFAM" id="SSF51905">
    <property type="entry name" value="FAD/NAD(P)-binding domain"/>
    <property type="match status" value="1"/>
</dbReference>